<accession>A0A426Y022</accession>
<evidence type="ECO:0000313" key="3">
    <source>
        <dbReference type="Proteomes" id="UP000287651"/>
    </source>
</evidence>
<name>A0A426Y022_ENSVE</name>
<feature type="region of interest" description="Disordered" evidence="1">
    <location>
        <begin position="55"/>
        <end position="86"/>
    </location>
</feature>
<organism evidence="2 3">
    <name type="scientific">Ensete ventricosum</name>
    <name type="common">Abyssinian banana</name>
    <name type="synonym">Musa ensete</name>
    <dbReference type="NCBI Taxonomy" id="4639"/>
    <lineage>
        <taxon>Eukaryota</taxon>
        <taxon>Viridiplantae</taxon>
        <taxon>Streptophyta</taxon>
        <taxon>Embryophyta</taxon>
        <taxon>Tracheophyta</taxon>
        <taxon>Spermatophyta</taxon>
        <taxon>Magnoliopsida</taxon>
        <taxon>Liliopsida</taxon>
        <taxon>Zingiberales</taxon>
        <taxon>Musaceae</taxon>
        <taxon>Ensete</taxon>
    </lineage>
</organism>
<protein>
    <submittedName>
        <fullName evidence="2">Uncharacterized protein</fullName>
    </submittedName>
</protein>
<comment type="caution">
    <text evidence="2">The sequence shown here is derived from an EMBL/GenBank/DDBJ whole genome shotgun (WGS) entry which is preliminary data.</text>
</comment>
<sequence length="166" mass="18750">MRRKTSQRTDSHSPTDFADRGLELLFPSQGNKYAGTYPEPLLEIIQQVRSGTPSVIASRSMSHPRDSTHATYELDTLSSDSTDSLREHNAKLTKAWTRSRKSSSNPRRNSVKAPRVALHLSLGYKTSPFRPTSDYPCSNLTTAIRTQHNMLQPFKLKWSSTTLRIC</sequence>
<reference evidence="2 3" key="1">
    <citation type="journal article" date="2014" name="Agronomy (Basel)">
        <title>A Draft Genome Sequence for Ensete ventricosum, the Drought-Tolerant Tree Against Hunger.</title>
        <authorList>
            <person name="Harrison J."/>
            <person name="Moore K.A."/>
            <person name="Paszkiewicz K."/>
            <person name="Jones T."/>
            <person name="Grant M."/>
            <person name="Ambacheew D."/>
            <person name="Muzemil S."/>
            <person name="Studholme D.J."/>
        </authorList>
    </citation>
    <scope>NUCLEOTIDE SEQUENCE [LARGE SCALE GENOMIC DNA]</scope>
</reference>
<dbReference type="Proteomes" id="UP000287651">
    <property type="component" value="Unassembled WGS sequence"/>
</dbReference>
<proteinExistence type="predicted"/>
<feature type="region of interest" description="Disordered" evidence="1">
    <location>
        <begin position="1"/>
        <end position="22"/>
    </location>
</feature>
<evidence type="ECO:0000256" key="1">
    <source>
        <dbReference type="SAM" id="MobiDB-lite"/>
    </source>
</evidence>
<dbReference type="EMBL" id="AMZH03016031">
    <property type="protein sequence ID" value="RRT45138.1"/>
    <property type="molecule type" value="Genomic_DNA"/>
</dbReference>
<feature type="compositionally biased region" description="Basic and acidic residues" evidence="1">
    <location>
        <begin position="7"/>
        <end position="22"/>
    </location>
</feature>
<gene>
    <name evidence="2" type="ORF">B296_00055338</name>
</gene>
<evidence type="ECO:0000313" key="2">
    <source>
        <dbReference type="EMBL" id="RRT45138.1"/>
    </source>
</evidence>
<dbReference type="AlphaFoldDB" id="A0A426Y022"/>